<dbReference type="InterPro" id="IPR027417">
    <property type="entry name" value="P-loop_NTPase"/>
</dbReference>
<dbReference type="Pfam" id="PF08352">
    <property type="entry name" value="oligo_HPY"/>
    <property type="match status" value="1"/>
</dbReference>
<keyword evidence="3" id="KW-0813">Transport</keyword>
<evidence type="ECO:0000256" key="1">
    <source>
        <dbReference type="ARBA" id="ARBA00004202"/>
    </source>
</evidence>
<dbReference type="AlphaFoldDB" id="A0A0E4H6P1"/>
<keyword evidence="4" id="KW-1003">Cell membrane</keyword>
<dbReference type="Gene3D" id="3.40.50.300">
    <property type="entry name" value="P-loop containing nucleotide triphosphate hydrolases"/>
    <property type="match status" value="1"/>
</dbReference>
<dbReference type="PROSITE" id="PS50893">
    <property type="entry name" value="ABC_TRANSPORTER_2"/>
    <property type="match status" value="1"/>
</dbReference>
<keyword evidence="10" id="KW-1185">Reference proteome</keyword>
<dbReference type="InterPro" id="IPR003593">
    <property type="entry name" value="AAA+_ATPase"/>
</dbReference>
<organism evidence="9 10">
    <name type="scientific">Streptococcus varani</name>
    <dbReference type="NCBI Taxonomy" id="1608583"/>
    <lineage>
        <taxon>Bacteria</taxon>
        <taxon>Bacillati</taxon>
        <taxon>Bacillota</taxon>
        <taxon>Bacilli</taxon>
        <taxon>Lactobacillales</taxon>
        <taxon>Streptococcaceae</taxon>
        <taxon>Streptococcus</taxon>
    </lineage>
</organism>
<dbReference type="Proteomes" id="UP000198604">
    <property type="component" value="Unassembled WGS sequence"/>
</dbReference>
<evidence type="ECO:0000256" key="7">
    <source>
        <dbReference type="ARBA" id="ARBA00023136"/>
    </source>
</evidence>
<evidence type="ECO:0000256" key="2">
    <source>
        <dbReference type="ARBA" id="ARBA00005417"/>
    </source>
</evidence>
<dbReference type="InterPro" id="IPR017871">
    <property type="entry name" value="ABC_transporter-like_CS"/>
</dbReference>
<keyword evidence="6 9" id="KW-0067">ATP-binding</keyword>
<comment type="similarity">
    <text evidence="2">Belongs to the ABC transporter superfamily.</text>
</comment>
<proteinExistence type="inferred from homology"/>
<dbReference type="GO" id="GO:0005886">
    <property type="term" value="C:plasma membrane"/>
    <property type="evidence" value="ECO:0007669"/>
    <property type="project" value="UniProtKB-SubCell"/>
</dbReference>
<evidence type="ECO:0000256" key="3">
    <source>
        <dbReference type="ARBA" id="ARBA00022448"/>
    </source>
</evidence>
<sequence length="354" mass="39234">MTVNKNVILSAKDVVVEFDVRDRVLTAIRNVSLDLVEGEVLAIVGESGSGKSVLTKTFTGMLEENGRIASGTITYRGQELTNIKNHEEWEKIRGARIATIFQDPMTSLNPLVTIGRQITEVIVKHQGVSSSEAKSLAIDYMERVGIPEAKKRFNEYPFQYSGGMRQRIVIAIALACRPDVLICDEPTTALDVTIQAQILDLLKELQKEYNFTTIFITHDLGVVASIADKVAVMYAGEVVEFGTVEDIFYDPRHPYTWSLLSSLPQLANASGELFSIPGTPPSLFTPVVGDAFAPRSEFAMQIDFEEAPPIIHVNDVHWAKTWLLHPEAPKAEKPEVIQGLHEKIKAKMSVEEIS</sequence>
<keyword evidence="7" id="KW-0472">Membrane</keyword>
<dbReference type="GO" id="GO:0005524">
    <property type="term" value="F:ATP binding"/>
    <property type="evidence" value="ECO:0007669"/>
    <property type="project" value="UniProtKB-KW"/>
</dbReference>
<dbReference type="SMART" id="SM00382">
    <property type="entry name" value="AAA"/>
    <property type="match status" value="1"/>
</dbReference>
<dbReference type="STRING" id="1608583.BN1356_02383"/>
<name>A0A0E4H6P1_9STRE</name>
<dbReference type="InterPro" id="IPR003439">
    <property type="entry name" value="ABC_transporter-like_ATP-bd"/>
</dbReference>
<dbReference type="InterPro" id="IPR050388">
    <property type="entry name" value="ABC_Ni/Peptide_Import"/>
</dbReference>
<evidence type="ECO:0000259" key="8">
    <source>
        <dbReference type="PROSITE" id="PS50893"/>
    </source>
</evidence>
<dbReference type="PANTHER" id="PTHR43297">
    <property type="entry name" value="OLIGOPEPTIDE TRANSPORT ATP-BINDING PROTEIN APPD"/>
    <property type="match status" value="1"/>
</dbReference>
<dbReference type="GO" id="GO:0015833">
    <property type="term" value="P:peptide transport"/>
    <property type="evidence" value="ECO:0007669"/>
    <property type="project" value="InterPro"/>
</dbReference>
<dbReference type="PANTHER" id="PTHR43297:SF2">
    <property type="entry name" value="DIPEPTIDE TRANSPORT ATP-BINDING PROTEIN DPPD"/>
    <property type="match status" value="1"/>
</dbReference>
<dbReference type="EMBL" id="CTEN01000006">
    <property type="protein sequence ID" value="CQR26039.1"/>
    <property type="molecule type" value="Genomic_DNA"/>
</dbReference>
<dbReference type="NCBIfam" id="TIGR01727">
    <property type="entry name" value="oligo_HPY"/>
    <property type="match status" value="1"/>
</dbReference>
<dbReference type="InterPro" id="IPR013563">
    <property type="entry name" value="Oligopep_ABC_C"/>
</dbReference>
<keyword evidence="5" id="KW-0547">Nucleotide-binding</keyword>
<reference evidence="10" key="1">
    <citation type="submission" date="2015-03" db="EMBL/GenBank/DDBJ databases">
        <authorList>
            <person name="Urmite Genomes"/>
        </authorList>
    </citation>
    <scope>NUCLEOTIDE SEQUENCE [LARGE SCALE GENOMIC DNA]</scope>
    <source>
        <strain evidence="10">FF10</strain>
    </source>
</reference>
<protein>
    <submittedName>
        <fullName evidence="9">Oligopeptide transport ATP-binding protein</fullName>
    </submittedName>
</protein>
<gene>
    <name evidence="9" type="primary">oppD_2</name>
    <name evidence="9" type="ORF">BN1356_02383</name>
</gene>
<dbReference type="GO" id="GO:0016887">
    <property type="term" value="F:ATP hydrolysis activity"/>
    <property type="evidence" value="ECO:0007669"/>
    <property type="project" value="InterPro"/>
</dbReference>
<evidence type="ECO:0000256" key="6">
    <source>
        <dbReference type="ARBA" id="ARBA00022840"/>
    </source>
</evidence>
<dbReference type="PROSITE" id="PS00211">
    <property type="entry name" value="ABC_TRANSPORTER_1"/>
    <property type="match status" value="1"/>
</dbReference>
<dbReference type="FunFam" id="3.40.50.300:FF:000016">
    <property type="entry name" value="Oligopeptide ABC transporter ATP-binding component"/>
    <property type="match status" value="1"/>
</dbReference>
<evidence type="ECO:0000256" key="5">
    <source>
        <dbReference type="ARBA" id="ARBA00022741"/>
    </source>
</evidence>
<comment type="subcellular location">
    <subcellularLocation>
        <location evidence="1">Cell membrane</location>
        <topology evidence="1">Peripheral membrane protein</topology>
    </subcellularLocation>
</comment>
<dbReference type="CDD" id="cd03257">
    <property type="entry name" value="ABC_NikE_OppD_transporters"/>
    <property type="match status" value="1"/>
</dbReference>
<dbReference type="RefSeq" id="WP_093651530.1">
    <property type="nucleotide sequence ID" value="NZ_CTEN01000006.1"/>
</dbReference>
<dbReference type="OrthoDB" id="9802264at2"/>
<dbReference type="SUPFAM" id="SSF52540">
    <property type="entry name" value="P-loop containing nucleoside triphosphate hydrolases"/>
    <property type="match status" value="1"/>
</dbReference>
<evidence type="ECO:0000313" key="10">
    <source>
        <dbReference type="Proteomes" id="UP000198604"/>
    </source>
</evidence>
<dbReference type="Pfam" id="PF00005">
    <property type="entry name" value="ABC_tran"/>
    <property type="match status" value="1"/>
</dbReference>
<feature type="domain" description="ABC transporter" evidence="8">
    <location>
        <begin position="9"/>
        <end position="260"/>
    </location>
</feature>
<evidence type="ECO:0000313" key="9">
    <source>
        <dbReference type="EMBL" id="CQR26039.1"/>
    </source>
</evidence>
<evidence type="ECO:0000256" key="4">
    <source>
        <dbReference type="ARBA" id="ARBA00022475"/>
    </source>
</evidence>
<accession>A0A0E4H6P1</accession>